<feature type="chain" id="PRO_5026859519" evidence="1">
    <location>
        <begin position="20"/>
        <end position="318"/>
    </location>
</feature>
<gene>
    <name evidence="3" type="ORF">GQF63_00905</name>
</gene>
<evidence type="ECO:0000313" key="3">
    <source>
        <dbReference type="EMBL" id="MVZ60569.1"/>
    </source>
</evidence>
<evidence type="ECO:0000256" key="1">
    <source>
        <dbReference type="SAM" id="SignalP"/>
    </source>
</evidence>
<protein>
    <submittedName>
        <fullName evidence="3">G-D-S-L family lipolytic protein</fullName>
    </submittedName>
</protein>
<organism evidence="3 4">
    <name type="scientific">Sphingobacterium humi</name>
    <dbReference type="NCBI Taxonomy" id="1796905"/>
    <lineage>
        <taxon>Bacteria</taxon>
        <taxon>Pseudomonadati</taxon>
        <taxon>Bacteroidota</taxon>
        <taxon>Sphingobacteriia</taxon>
        <taxon>Sphingobacteriales</taxon>
        <taxon>Sphingobacteriaceae</taxon>
        <taxon>Sphingobacterium</taxon>
    </lineage>
</organism>
<dbReference type="OrthoDB" id="9774205at2"/>
<evidence type="ECO:0000313" key="4">
    <source>
        <dbReference type="Proteomes" id="UP000435036"/>
    </source>
</evidence>
<dbReference type="InterPro" id="IPR051532">
    <property type="entry name" value="Ester_Hydrolysis_Enzymes"/>
</dbReference>
<accession>A0A6N8KV26</accession>
<dbReference type="EMBL" id="WSQA01000001">
    <property type="protein sequence ID" value="MVZ60569.1"/>
    <property type="molecule type" value="Genomic_DNA"/>
</dbReference>
<sequence length="318" mass="36317">MKPIVLFITCLLSCLLLRAQHTGHPAVLQTPEKRNVLFLGNSITYAGMYVAMLESLHVYQGAESRAEYLNLGLPSETVSGLTEPGHADGKFPRPDLFERLDRVLQQVKPSLVFVCYGMNDGIYKPFEEQRFAAYQEGIKKLAAKLKEAGVERVVWLTPPVHDDLKTRLKGYNLVLDRYATWLKAYAAQEEWTLVDLHFPMKAYLERQIQQDSDFRLATDGIHPGLEGHWLMAKEIYLQIHPDFVAYDTWREMLEKYPKLDALYALVYKKQSFLKDAWLSKTGHKRPGMAKGLPLAEAQAAAQQVQEEILALQQALRKK</sequence>
<dbReference type="InterPro" id="IPR036514">
    <property type="entry name" value="SGNH_hydro_sf"/>
</dbReference>
<dbReference type="CDD" id="cd01834">
    <property type="entry name" value="SGNH_hydrolase_like_2"/>
    <property type="match status" value="1"/>
</dbReference>
<feature type="domain" description="SGNH hydrolase-type esterase" evidence="2">
    <location>
        <begin position="38"/>
        <end position="229"/>
    </location>
</feature>
<dbReference type="InterPro" id="IPR013830">
    <property type="entry name" value="SGNH_hydro"/>
</dbReference>
<dbReference type="GO" id="GO:0004622">
    <property type="term" value="F:phosphatidylcholine lysophospholipase activity"/>
    <property type="evidence" value="ECO:0007669"/>
    <property type="project" value="TreeGrafter"/>
</dbReference>
<dbReference type="Proteomes" id="UP000435036">
    <property type="component" value="Unassembled WGS sequence"/>
</dbReference>
<dbReference type="Gene3D" id="3.40.50.1110">
    <property type="entry name" value="SGNH hydrolase"/>
    <property type="match status" value="1"/>
</dbReference>
<keyword evidence="4" id="KW-1185">Reference proteome</keyword>
<dbReference type="Pfam" id="PF13472">
    <property type="entry name" value="Lipase_GDSL_2"/>
    <property type="match status" value="1"/>
</dbReference>
<dbReference type="PANTHER" id="PTHR30383">
    <property type="entry name" value="THIOESTERASE 1/PROTEASE 1/LYSOPHOSPHOLIPASE L1"/>
    <property type="match status" value="1"/>
</dbReference>
<evidence type="ECO:0000259" key="2">
    <source>
        <dbReference type="Pfam" id="PF13472"/>
    </source>
</evidence>
<proteinExistence type="predicted"/>
<name>A0A6N8KV26_9SPHI</name>
<reference evidence="3 4" key="1">
    <citation type="submission" date="2019-12" db="EMBL/GenBank/DDBJ databases">
        <authorList>
            <person name="Dong K."/>
        </authorList>
    </citation>
    <scope>NUCLEOTIDE SEQUENCE [LARGE SCALE GENOMIC DNA]</scope>
    <source>
        <strain evidence="3 4">JCM 31225</strain>
    </source>
</reference>
<dbReference type="PANTHER" id="PTHR30383:SF5">
    <property type="entry name" value="SGNH HYDROLASE-TYPE ESTERASE DOMAIN-CONTAINING PROTEIN"/>
    <property type="match status" value="1"/>
</dbReference>
<dbReference type="RefSeq" id="WP_160367212.1">
    <property type="nucleotide sequence ID" value="NZ_WSQA01000001.1"/>
</dbReference>
<keyword evidence="1" id="KW-0732">Signal</keyword>
<dbReference type="SUPFAM" id="SSF52266">
    <property type="entry name" value="SGNH hydrolase"/>
    <property type="match status" value="1"/>
</dbReference>
<feature type="signal peptide" evidence="1">
    <location>
        <begin position="1"/>
        <end position="19"/>
    </location>
</feature>
<comment type="caution">
    <text evidence="3">The sequence shown here is derived from an EMBL/GenBank/DDBJ whole genome shotgun (WGS) entry which is preliminary data.</text>
</comment>
<dbReference type="AlphaFoldDB" id="A0A6N8KV26"/>